<reference evidence="2" key="1">
    <citation type="submission" date="2021-02" db="EMBL/GenBank/DDBJ databases">
        <authorList>
            <person name="Dougan E. K."/>
            <person name="Rhodes N."/>
            <person name="Thang M."/>
            <person name="Chan C."/>
        </authorList>
    </citation>
    <scope>NUCLEOTIDE SEQUENCE</scope>
</reference>
<feature type="non-terminal residue" evidence="2">
    <location>
        <position position="1"/>
    </location>
</feature>
<keyword evidence="3" id="KW-1185">Reference proteome</keyword>
<organism evidence="2 3">
    <name type="scientific">Symbiodinium necroappetens</name>
    <dbReference type="NCBI Taxonomy" id="1628268"/>
    <lineage>
        <taxon>Eukaryota</taxon>
        <taxon>Sar</taxon>
        <taxon>Alveolata</taxon>
        <taxon>Dinophyceae</taxon>
        <taxon>Suessiales</taxon>
        <taxon>Symbiodiniaceae</taxon>
        <taxon>Symbiodinium</taxon>
    </lineage>
</organism>
<comment type="caution">
    <text evidence="2">The sequence shown here is derived from an EMBL/GenBank/DDBJ whole genome shotgun (WGS) entry which is preliminary data.</text>
</comment>
<dbReference type="AlphaFoldDB" id="A0A813C444"/>
<accession>A0A813C444</accession>
<dbReference type="OrthoDB" id="436717at2759"/>
<evidence type="ECO:0000256" key="1">
    <source>
        <dbReference type="SAM" id="MobiDB-lite"/>
    </source>
</evidence>
<sequence>MRGALSSVKQIAGSKVTAADGSEWQILAGKTAEDNDRLSLKEIRADKLPAPSEVVRTAAGIAAFYSKAKGRRVKVHLTRCGQVSKAKGSPAGKVLLSGSVETLQVSPLDPARLRKPQKPEKRKSSQAKRALLDPEKEAARLESLRAFRRKMNLERRIDVLDERIRAVDEEMALAGSDAELAAELLEKRQ</sequence>
<dbReference type="Proteomes" id="UP000601435">
    <property type="component" value="Unassembled WGS sequence"/>
</dbReference>
<proteinExistence type="predicted"/>
<protein>
    <submittedName>
        <fullName evidence="2">KCBP protein</fullName>
    </submittedName>
</protein>
<name>A0A813C444_9DINO</name>
<gene>
    <name evidence="2" type="primary">KCBP</name>
    <name evidence="2" type="ORF">SNEC2469_LOCUS32941</name>
</gene>
<feature type="region of interest" description="Disordered" evidence="1">
    <location>
        <begin position="112"/>
        <end position="133"/>
    </location>
</feature>
<dbReference type="EMBL" id="CAJNJA010085119">
    <property type="protein sequence ID" value="CAE7937922.1"/>
    <property type="molecule type" value="Genomic_DNA"/>
</dbReference>
<evidence type="ECO:0000313" key="2">
    <source>
        <dbReference type="EMBL" id="CAE7937922.1"/>
    </source>
</evidence>
<evidence type="ECO:0000313" key="3">
    <source>
        <dbReference type="Proteomes" id="UP000601435"/>
    </source>
</evidence>